<dbReference type="RefSeq" id="XP_001580901.1">
    <property type="nucleotide sequence ID" value="XM_001580851.1"/>
</dbReference>
<reference evidence="2" key="1">
    <citation type="submission" date="2006-10" db="EMBL/GenBank/DDBJ databases">
        <authorList>
            <person name="Amadeo P."/>
            <person name="Zhao Q."/>
            <person name="Wortman J."/>
            <person name="Fraser-Liggett C."/>
            <person name="Carlton J."/>
        </authorList>
    </citation>
    <scope>NUCLEOTIDE SEQUENCE</scope>
    <source>
        <strain evidence="2">G3</strain>
    </source>
</reference>
<evidence type="ECO:0000313" key="2">
    <source>
        <dbReference type="EMBL" id="EAY19915.1"/>
    </source>
</evidence>
<name>A2DIB9_TRIV3</name>
<keyword evidence="3" id="KW-1185">Reference proteome</keyword>
<dbReference type="VEuPathDB" id="TrichDB:TVAGG3_0711710"/>
<feature type="chain" id="PRO_5012497354" evidence="1">
    <location>
        <begin position="16"/>
        <end position="338"/>
    </location>
</feature>
<proteinExistence type="predicted"/>
<dbReference type="VEuPathDB" id="TrichDB:TVAG_130230"/>
<dbReference type="AlphaFoldDB" id="A2DIB9"/>
<dbReference type="InParanoid" id="A2DIB9"/>
<keyword evidence="1" id="KW-0732">Signal</keyword>
<protein>
    <submittedName>
        <fullName evidence="2">Uncharacterized protein</fullName>
    </submittedName>
</protein>
<organism evidence="2 3">
    <name type="scientific">Trichomonas vaginalis (strain ATCC PRA-98 / G3)</name>
    <dbReference type="NCBI Taxonomy" id="412133"/>
    <lineage>
        <taxon>Eukaryota</taxon>
        <taxon>Metamonada</taxon>
        <taxon>Parabasalia</taxon>
        <taxon>Trichomonadida</taxon>
        <taxon>Trichomonadidae</taxon>
        <taxon>Trichomonas</taxon>
    </lineage>
</organism>
<feature type="signal peptide" evidence="1">
    <location>
        <begin position="1"/>
        <end position="15"/>
    </location>
</feature>
<sequence length="338" mass="36767">MILLFSLSALTSSETCTIYGGPRSAKITDSSSQCINVVDSYFFNLAGFFQSSANVKISITHSEFYRVVDKNTEVDISNAISIYVGECYFKKDNSRVSENPVLNCNPASSGTFNFNVSTIQTPTRLHDISCTSGQSFTSSNGNISFIDLAVDGNLYNTELAGVDLYITVPFTINYMSDIHGLYGSENSLYFGSEGSVSNTNICNSIIWKTGKLIKCNSKSIVWANVRLIDIKCYDSGTLIFDSAGSCTFTNCFYKFTVGSSLGVSKSGLSATTESSVSPNMHLRMAGCAASKQYIYEEFPVPTRSPYPPCPPQEVKPKPKRPIRRVVSSGATLAMTNSI</sequence>
<dbReference type="KEGG" id="tva:5465445"/>
<evidence type="ECO:0000256" key="1">
    <source>
        <dbReference type="SAM" id="SignalP"/>
    </source>
</evidence>
<gene>
    <name evidence="2" type="ORF">TVAG_130230</name>
</gene>
<evidence type="ECO:0000313" key="3">
    <source>
        <dbReference type="Proteomes" id="UP000001542"/>
    </source>
</evidence>
<reference evidence="2" key="2">
    <citation type="journal article" date="2007" name="Science">
        <title>Draft genome sequence of the sexually transmitted pathogen Trichomonas vaginalis.</title>
        <authorList>
            <person name="Carlton J.M."/>
            <person name="Hirt R.P."/>
            <person name="Silva J.C."/>
            <person name="Delcher A.L."/>
            <person name="Schatz M."/>
            <person name="Zhao Q."/>
            <person name="Wortman J.R."/>
            <person name="Bidwell S.L."/>
            <person name="Alsmark U.C.M."/>
            <person name="Besteiro S."/>
            <person name="Sicheritz-Ponten T."/>
            <person name="Noel C.J."/>
            <person name="Dacks J.B."/>
            <person name="Foster P.G."/>
            <person name="Simillion C."/>
            <person name="Van de Peer Y."/>
            <person name="Miranda-Saavedra D."/>
            <person name="Barton G.J."/>
            <person name="Westrop G.D."/>
            <person name="Mueller S."/>
            <person name="Dessi D."/>
            <person name="Fiori P.L."/>
            <person name="Ren Q."/>
            <person name="Paulsen I."/>
            <person name="Zhang H."/>
            <person name="Bastida-Corcuera F.D."/>
            <person name="Simoes-Barbosa A."/>
            <person name="Brown M.T."/>
            <person name="Hayes R.D."/>
            <person name="Mukherjee M."/>
            <person name="Okumura C.Y."/>
            <person name="Schneider R."/>
            <person name="Smith A.J."/>
            <person name="Vanacova S."/>
            <person name="Villalvazo M."/>
            <person name="Haas B.J."/>
            <person name="Pertea M."/>
            <person name="Feldblyum T.V."/>
            <person name="Utterback T.R."/>
            <person name="Shu C.L."/>
            <person name="Osoegawa K."/>
            <person name="de Jong P.J."/>
            <person name="Hrdy I."/>
            <person name="Horvathova L."/>
            <person name="Zubacova Z."/>
            <person name="Dolezal P."/>
            <person name="Malik S.B."/>
            <person name="Logsdon J.M. Jr."/>
            <person name="Henze K."/>
            <person name="Gupta A."/>
            <person name="Wang C.C."/>
            <person name="Dunne R.L."/>
            <person name="Upcroft J.A."/>
            <person name="Upcroft P."/>
            <person name="White O."/>
            <person name="Salzberg S.L."/>
            <person name="Tang P."/>
            <person name="Chiu C.-H."/>
            <person name="Lee Y.-S."/>
            <person name="Embley T.M."/>
            <person name="Coombs G.H."/>
            <person name="Mottram J.C."/>
            <person name="Tachezy J."/>
            <person name="Fraser-Liggett C.M."/>
            <person name="Johnson P.J."/>
        </authorList>
    </citation>
    <scope>NUCLEOTIDE SEQUENCE [LARGE SCALE GENOMIC DNA]</scope>
    <source>
        <strain evidence="2">G3</strain>
    </source>
</reference>
<accession>A2DIB9</accession>
<dbReference type="Proteomes" id="UP000001542">
    <property type="component" value="Unassembled WGS sequence"/>
</dbReference>
<dbReference type="EMBL" id="DS113203">
    <property type="protein sequence ID" value="EAY19915.1"/>
    <property type="molecule type" value="Genomic_DNA"/>
</dbReference>